<feature type="active site" description="Proton donor" evidence="9">
    <location>
        <position position="171"/>
    </location>
</feature>
<feature type="binding site" evidence="10">
    <location>
        <begin position="412"/>
        <end position="413"/>
    </location>
    <ligand>
        <name>substrate</name>
    </ligand>
</feature>
<dbReference type="PROSITE" id="PS00653">
    <property type="entry name" value="GLYCOSYL_HYDROL_F1_2"/>
    <property type="match status" value="1"/>
</dbReference>
<dbReference type="EMBL" id="VLLF01000002">
    <property type="protein sequence ID" value="TWI90237.1"/>
    <property type="molecule type" value="Genomic_DNA"/>
</dbReference>
<feature type="binding site" evidence="10">
    <location>
        <position position="298"/>
    </location>
    <ligand>
        <name>substrate</name>
    </ligand>
</feature>
<evidence type="ECO:0000256" key="8">
    <source>
        <dbReference type="ARBA" id="ARBA00023326"/>
    </source>
</evidence>
<evidence type="ECO:0000256" key="3">
    <source>
        <dbReference type="ARBA" id="ARBA00012744"/>
    </source>
</evidence>
<dbReference type="RefSeq" id="WP_145341261.1">
    <property type="nucleotide sequence ID" value="NZ_SMLY01000086.1"/>
</dbReference>
<dbReference type="InterPro" id="IPR033132">
    <property type="entry name" value="GH_1_N_CS"/>
</dbReference>
<dbReference type="InterPro" id="IPR001360">
    <property type="entry name" value="Glyco_hydro_1"/>
</dbReference>
<dbReference type="Proteomes" id="UP000320593">
    <property type="component" value="Unassembled WGS sequence"/>
</dbReference>
<dbReference type="PRINTS" id="PR00131">
    <property type="entry name" value="GLHYDRLASE1"/>
</dbReference>
<evidence type="ECO:0000256" key="6">
    <source>
        <dbReference type="ARBA" id="ARBA00023277"/>
    </source>
</evidence>
<sequence length="454" mass="50936">MPTLQSLAARFPNDFLFGVATAAYQIEGAAKKDGRGPSIWDAFSKMPGRVYKQHSGDIACDHYHLWESDLDLIKSLGVDAYRFSIAWPRILPDGRGPVNERGLDFYDRLIDGMVARGLKVYPTLYHWDLPLTLAADGGWTARSTAEAFAEYTDIVVRRLGDRMDALATINEPWCICHLSHLYGIHAPGEKSREAFAAAVHTLNLAHGLSVQAARAAQPDLPLGTVLNAYSIYPASNAPEDMAASERAFRFHNDIFMSPIFNGVYHDDILENFGSMMPIESGDLAIINQPLDWWGLNYYTPWRISEDLASETGYPKAVANPPKDDVPITDIGWEVDEDGLSDLLKALYQRYDLPPVYVTENGACYNEEPESGVVRDTRRTDYLEKHLAACADALTADIPLKGYFLWSLMDNFEWAEGYKMRFGIVHVDYSTQVRTLKNSGKWYRDLVGAHRADRP</sequence>
<feature type="binding site" evidence="10">
    <location>
        <position position="126"/>
    </location>
    <ligand>
        <name>substrate</name>
    </ligand>
</feature>
<keyword evidence="4 12" id="KW-0378">Hydrolase</keyword>
<proteinExistence type="inferred from homology"/>
<dbReference type="NCBIfam" id="TIGR03356">
    <property type="entry name" value="BGL"/>
    <property type="match status" value="1"/>
</dbReference>
<dbReference type="InterPro" id="IPR017736">
    <property type="entry name" value="Glyco_hydro_1_beta-glucosidase"/>
</dbReference>
<dbReference type="Gene3D" id="3.20.20.80">
    <property type="entry name" value="Glycosidases"/>
    <property type="match status" value="1"/>
</dbReference>
<reference evidence="13 14" key="1">
    <citation type="submission" date="2019-07" db="EMBL/GenBank/DDBJ databases">
        <title>Genomic Encyclopedia of Archaeal and Bacterial Type Strains, Phase II (KMG-II): from individual species to whole genera.</title>
        <authorList>
            <person name="Goeker M."/>
        </authorList>
    </citation>
    <scope>NUCLEOTIDE SEQUENCE [LARGE SCALE GENOMIC DNA]</scope>
    <source>
        <strain evidence="13 14">ATCC BAA-252</strain>
    </source>
</reference>
<feature type="active site" description="Nucleophile" evidence="9 11">
    <location>
        <position position="359"/>
    </location>
</feature>
<dbReference type="Pfam" id="PF00232">
    <property type="entry name" value="Glyco_hydro_1"/>
    <property type="match status" value="1"/>
</dbReference>
<feature type="binding site" evidence="10">
    <location>
        <position position="170"/>
    </location>
    <ligand>
        <name>substrate</name>
    </ligand>
</feature>
<feature type="binding site" evidence="10">
    <location>
        <position position="405"/>
    </location>
    <ligand>
        <name>substrate</name>
    </ligand>
</feature>
<dbReference type="GO" id="GO:0030245">
    <property type="term" value="P:cellulose catabolic process"/>
    <property type="evidence" value="ECO:0007669"/>
    <property type="project" value="UniProtKB-KW"/>
</dbReference>
<evidence type="ECO:0000256" key="1">
    <source>
        <dbReference type="ARBA" id="ARBA00000448"/>
    </source>
</evidence>
<evidence type="ECO:0000256" key="11">
    <source>
        <dbReference type="PROSITE-ProRule" id="PRU10055"/>
    </source>
</evidence>
<dbReference type="InterPro" id="IPR018120">
    <property type="entry name" value="Glyco_hydro_1_AS"/>
</dbReference>
<evidence type="ECO:0000256" key="4">
    <source>
        <dbReference type="ARBA" id="ARBA00022801"/>
    </source>
</evidence>
<dbReference type="PANTHER" id="PTHR10353">
    <property type="entry name" value="GLYCOSYL HYDROLASE"/>
    <property type="match status" value="1"/>
</dbReference>
<dbReference type="InterPro" id="IPR017853">
    <property type="entry name" value="GH"/>
</dbReference>
<keyword evidence="8" id="KW-0624">Polysaccharide degradation</keyword>
<evidence type="ECO:0000256" key="12">
    <source>
        <dbReference type="RuleBase" id="RU361175"/>
    </source>
</evidence>
<evidence type="ECO:0000256" key="10">
    <source>
        <dbReference type="PIRSR" id="PIRSR617736-2"/>
    </source>
</evidence>
<name>A0A562T9A8_9HYPH</name>
<evidence type="ECO:0000256" key="7">
    <source>
        <dbReference type="ARBA" id="ARBA00023295"/>
    </source>
</evidence>
<dbReference type="EC" id="3.2.1.21" evidence="3 12"/>
<keyword evidence="14" id="KW-1185">Reference proteome</keyword>
<comment type="similarity">
    <text evidence="2 12">Belongs to the glycosyl hydrolase 1 family.</text>
</comment>
<comment type="catalytic activity">
    <reaction evidence="1 12">
        <text>Hydrolysis of terminal, non-reducing beta-D-glucosyl residues with release of beta-D-glucose.</text>
        <dbReference type="EC" id="3.2.1.21"/>
    </reaction>
</comment>
<dbReference type="OrthoDB" id="9765195at2"/>
<dbReference type="PROSITE" id="PS00572">
    <property type="entry name" value="GLYCOSYL_HYDROL_F1_1"/>
    <property type="match status" value="1"/>
</dbReference>
<dbReference type="AlphaFoldDB" id="A0A562T9A8"/>
<feature type="binding site" evidence="10">
    <location>
        <position position="25"/>
    </location>
    <ligand>
        <name>substrate</name>
    </ligand>
</feature>
<evidence type="ECO:0000256" key="2">
    <source>
        <dbReference type="ARBA" id="ARBA00010838"/>
    </source>
</evidence>
<protein>
    <recommendedName>
        <fullName evidence="3 12">Beta-glucosidase</fullName>
        <ecNumber evidence="3 12">3.2.1.21</ecNumber>
    </recommendedName>
</protein>
<evidence type="ECO:0000256" key="5">
    <source>
        <dbReference type="ARBA" id="ARBA00023001"/>
    </source>
</evidence>
<keyword evidence="7 12" id="KW-0326">Glycosidase</keyword>
<dbReference type="SUPFAM" id="SSF51445">
    <property type="entry name" value="(Trans)glycosidases"/>
    <property type="match status" value="1"/>
</dbReference>
<comment type="caution">
    <text evidence="13">The sequence shown here is derived from an EMBL/GenBank/DDBJ whole genome shotgun (WGS) entry which is preliminary data.</text>
</comment>
<organism evidence="13 14">
    <name type="scientific">Roseibium hamelinense</name>
    <dbReference type="NCBI Taxonomy" id="150831"/>
    <lineage>
        <taxon>Bacteria</taxon>
        <taxon>Pseudomonadati</taxon>
        <taxon>Pseudomonadota</taxon>
        <taxon>Alphaproteobacteria</taxon>
        <taxon>Hyphomicrobiales</taxon>
        <taxon>Stappiaceae</taxon>
        <taxon>Roseibium</taxon>
    </lineage>
</organism>
<keyword evidence="6" id="KW-0119">Carbohydrate metabolism</keyword>
<gene>
    <name evidence="13" type="ORF">JM93_01216</name>
</gene>
<dbReference type="PANTHER" id="PTHR10353:SF36">
    <property type="entry name" value="LP05116P"/>
    <property type="match status" value="1"/>
</dbReference>
<dbReference type="FunFam" id="3.20.20.80:FF:000004">
    <property type="entry name" value="Beta-glucosidase 6-phospho-beta-glucosidase"/>
    <property type="match status" value="1"/>
</dbReference>
<evidence type="ECO:0000313" key="14">
    <source>
        <dbReference type="Proteomes" id="UP000320593"/>
    </source>
</evidence>
<evidence type="ECO:0000256" key="9">
    <source>
        <dbReference type="PIRSR" id="PIRSR617736-1"/>
    </source>
</evidence>
<accession>A0A562T9A8</accession>
<dbReference type="GO" id="GO:0008422">
    <property type="term" value="F:beta-glucosidase activity"/>
    <property type="evidence" value="ECO:0007669"/>
    <property type="project" value="UniProtKB-EC"/>
</dbReference>
<evidence type="ECO:0000313" key="13">
    <source>
        <dbReference type="EMBL" id="TWI90237.1"/>
    </source>
</evidence>
<keyword evidence="5" id="KW-0136">Cellulose degradation</keyword>